<dbReference type="Gene3D" id="1.10.287.110">
    <property type="entry name" value="DnaJ domain"/>
    <property type="match status" value="1"/>
</dbReference>
<name>A0ABR8HKL3_NOSPU</name>
<accession>A0ABR8HKL3</accession>
<dbReference type="EMBL" id="JACJTC010000033">
    <property type="protein sequence ID" value="MBD2615892.1"/>
    <property type="molecule type" value="Genomic_DNA"/>
</dbReference>
<dbReference type="SUPFAM" id="SSF46565">
    <property type="entry name" value="Chaperone J-domain"/>
    <property type="match status" value="1"/>
</dbReference>
<dbReference type="Proteomes" id="UP000606396">
    <property type="component" value="Unassembled WGS sequence"/>
</dbReference>
<evidence type="ECO:0000313" key="3">
    <source>
        <dbReference type="Proteomes" id="UP000606396"/>
    </source>
</evidence>
<dbReference type="InterPro" id="IPR036869">
    <property type="entry name" value="J_dom_sf"/>
</dbReference>
<evidence type="ECO:0000313" key="2">
    <source>
        <dbReference type="EMBL" id="MBD2615892.1"/>
    </source>
</evidence>
<sequence length="137" mass="15964">MNRPDFLHALRNLVETQHRKGYKSAWVWHQISSTFAPFSEPELQYIAAALGYKSGWVWHQLKNQQQTQQVSQPLSQLQESLNLLELDIPFTLEELKRSYRTKALKLHPDQGGSHESFVALNEAYKYLRNYLHVEGVA</sequence>
<dbReference type="PROSITE" id="PS50076">
    <property type="entry name" value="DNAJ_2"/>
    <property type="match status" value="1"/>
</dbReference>
<evidence type="ECO:0000259" key="1">
    <source>
        <dbReference type="PROSITE" id="PS50076"/>
    </source>
</evidence>
<gene>
    <name evidence="2" type="ORF">H6G94_32370</name>
</gene>
<proteinExistence type="predicted"/>
<dbReference type="RefSeq" id="WP_190952433.1">
    <property type="nucleotide sequence ID" value="NZ_JACJTC010000033.1"/>
</dbReference>
<dbReference type="CDD" id="cd06257">
    <property type="entry name" value="DnaJ"/>
    <property type="match status" value="1"/>
</dbReference>
<feature type="domain" description="J" evidence="1">
    <location>
        <begin position="79"/>
        <end position="132"/>
    </location>
</feature>
<comment type="caution">
    <text evidence="2">The sequence shown here is derived from an EMBL/GenBank/DDBJ whole genome shotgun (WGS) entry which is preliminary data.</text>
</comment>
<dbReference type="SMART" id="SM00271">
    <property type="entry name" value="DnaJ"/>
    <property type="match status" value="1"/>
</dbReference>
<protein>
    <submittedName>
        <fullName evidence="2">J domain-containing protein</fullName>
    </submittedName>
</protein>
<dbReference type="InterPro" id="IPR001623">
    <property type="entry name" value="DnaJ_domain"/>
</dbReference>
<dbReference type="Pfam" id="PF00226">
    <property type="entry name" value="DnaJ"/>
    <property type="match status" value="1"/>
</dbReference>
<keyword evidence="3" id="KW-1185">Reference proteome</keyword>
<organism evidence="2 3">
    <name type="scientific">Nostoc punctiforme FACHB-252</name>
    <dbReference type="NCBI Taxonomy" id="1357509"/>
    <lineage>
        <taxon>Bacteria</taxon>
        <taxon>Bacillati</taxon>
        <taxon>Cyanobacteriota</taxon>
        <taxon>Cyanophyceae</taxon>
        <taxon>Nostocales</taxon>
        <taxon>Nostocaceae</taxon>
        <taxon>Nostoc</taxon>
    </lineage>
</organism>
<reference evidence="2 3" key="1">
    <citation type="journal article" date="2020" name="ISME J.">
        <title>Comparative genomics reveals insights into cyanobacterial evolution and habitat adaptation.</title>
        <authorList>
            <person name="Chen M.Y."/>
            <person name="Teng W.K."/>
            <person name="Zhao L."/>
            <person name="Hu C.X."/>
            <person name="Zhou Y.K."/>
            <person name="Han B.P."/>
            <person name="Song L.R."/>
            <person name="Shu W.S."/>
        </authorList>
    </citation>
    <scope>NUCLEOTIDE SEQUENCE [LARGE SCALE GENOMIC DNA]</scope>
    <source>
        <strain evidence="2 3">FACHB-252</strain>
    </source>
</reference>